<proteinExistence type="predicted"/>
<dbReference type="AlphaFoldDB" id="A0A8J3H2W8"/>
<reference evidence="2" key="1">
    <citation type="journal article" date="2014" name="Int. J. Syst. Evol. Microbiol.">
        <title>Complete genome sequence of Corynebacterium casei LMG S-19264T (=DSM 44701T), isolated from a smear-ripened cheese.</title>
        <authorList>
            <consortium name="US DOE Joint Genome Institute (JGI-PGF)"/>
            <person name="Walter F."/>
            <person name="Albersmeier A."/>
            <person name="Kalinowski J."/>
            <person name="Ruckert C."/>
        </authorList>
    </citation>
    <scope>NUCLEOTIDE SEQUENCE</scope>
    <source>
        <strain evidence="2">KCTC 42650</strain>
    </source>
</reference>
<dbReference type="Proteomes" id="UP000626220">
    <property type="component" value="Unassembled WGS sequence"/>
</dbReference>
<dbReference type="RefSeq" id="WP_189682647.1">
    <property type="nucleotide sequence ID" value="NZ_BNCJ01000027.1"/>
</dbReference>
<keyword evidence="3" id="KW-1185">Reference proteome</keyword>
<evidence type="ECO:0000313" key="2">
    <source>
        <dbReference type="EMBL" id="GHF71258.1"/>
    </source>
</evidence>
<evidence type="ECO:0000313" key="3">
    <source>
        <dbReference type="Proteomes" id="UP000626220"/>
    </source>
</evidence>
<reference evidence="2" key="2">
    <citation type="submission" date="2020-09" db="EMBL/GenBank/DDBJ databases">
        <authorList>
            <person name="Sun Q."/>
            <person name="Kim S."/>
        </authorList>
    </citation>
    <scope>NUCLEOTIDE SEQUENCE</scope>
    <source>
        <strain evidence="2">KCTC 42650</strain>
    </source>
</reference>
<gene>
    <name evidence="2" type="ORF">GCM10017056_47720</name>
</gene>
<accession>A0A8J3H2W8</accession>
<comment type="caution">
    <text evidence="2">The sequence shown here is derived from an EMBL/GenBank/DDBJ whole genome shotgun (WGS) entry which is preliminary data.</text>
</comment>
<keyword evidence="1" id="KW-0812">Transmembrane</keyword>
<feature type="transmembrane region" description="Helical" evidence="1">
    <location>
        <begin position="40"/>
        <end position="58"/>
    </location>
</feature>
<dbReference type="EMBL" id="BNCJ01000027">
    <property type="protein sequence ID" value="GHF71258.1"/>
    <property type="molecule type" value="Genomic_DNA"/>
</dbReference>
<protein>
    <recommendedName>
        <fullName evidence="4">Holin</fullName>
    </recommendedName>
</protein>
<name>A0A8J3H2W8_9RHOB</name>
<sequence>MGVYIRMIIYALAASAAALGIATYDPVAQTITFDLNSLSLLLGGAVAYVGTFVAGRVAKAKGGSS</sequence>
<keyword evidence="1" id="KW-1133">Transmembrane helix</keyword>
<evidence type="ECO:0008006" key="4">
    <source>
        <dbReference type="Google" id="ProtNLM"/>
    </source>
</evidence>
<keyword evidence="1" id="KW-0472">Membrane</keyword>
<evidence type="ECO:0000256" key="1">
    <source>
        <dbReference type="SAM" id="Phobius"/>
    </source>
</evidence>
<organism evidence="2 3">
    <name type="scientific">Seohaeicola zhoushanensis</name>
    <dbReference type="NCBI Taxonomy" id="1569283"/>
    <lineage>
        <taxon>Bacteria</taxon>
        <taxon>Pseudomonadati</taxon>
        <taxon>Pseudomonadota</taxon>
        <taxon>Alphaproteobacteria</taxon>
        <taxon>Rhodobacterales</taxon>
        <taxon>Roseobacteraceae</taxon>
        <taxon>Seohaeicola</taxon>
    </lineage>
</organism>